<evidence type="ECO:0000313" key="1">
    <source>
        <dbReference type="EMBL" id="AFK66631.1"/>
    </source>
</evidence>
<dbReference type="GeneID" id="13165452"/>
<reference evidence="1 2" key="1">
    <citation type="journal article" date="2013" name="Extremophiles">
        <title>Genomic analysis of cold-active Colwelliaphage 9A and psychrophilic phage-host interactions.</title>
        <authorList>
            <person name="Colangelo-Lillis J.R."/>
            <person name="Deming J.W."/>
        </authorList>
    </citation>
    <scope>NUCLEOTIDE SEQUENCE [LARGE SCALE GENOMIC DNA]</scope>
    <source>
        <strain evidence="1">9A</strain>
    </source>
</reference>
<keyword evidence="2" id="KW-1185">Reference proteome</keyword>
<name>I3UMB6_9CAUD</name>
<dbReference type="Proteomes" id="UP000005266">
    <property type="component" value="Segment"/>
</dbReference>
<sequence>MIAVKQQNPLPSGTVIEFLKFDKNKSTGNREKRLLSIGHHYLVADTIEFFTVSGLYNVVGKDGREILLAEDQYRVVKPVQKPIAQLSTPLNFGITNGYFYEIESFGINSLGVSCQARLPMTKGVFGESNNGHKVGIRFDQIEIMAIKGNF</sequence>
<proteinExistence type="predicted"/>
<evidence type="ECO:0000313" key="2">
    <source>
        <dbReference type="Proteomes" id="UP000005266"/>
    </source>
</evidence>
<dbReference type="EMBL" id="HQ317390">
    <property type="protein sequence ID" value="AFK66631.1"/>
    <property type="molecule type" value="Genomic_DNA"/>
</dbReference>
<dbReference type="RefSeq" id="YP_006489221.1">
    <property type="nucleotide sequence ID" value="NC_018088.1"/>
</dbReference>
<accession>I3UMB6</accession>
<protein>
    <submittedName>
        <fullName evidence="1">Uncharacterized protein</fullName>
    </submittedName>
</protein>
<gene>
    <name evidence="1" type="ORF">COPG_00035</name>
</gene>
<organism evidence="1 2">
    <name type="scientific">Colwellia phage 9A</name>
    <dbReference type="NCBI Taxonomy" id="765765"/>
    <lineage>
        <taxon>Viruses</taxon>
        <taxon>Duplodnaviria</taxon>
        <taxon>Heunggongvirae</taxon>
        <taxon>Uroviricota</taxon>
        <taxon>Caudoviricetes</taxon>
        <taxon>Franklinbayvirus</taxon>
        <taxon>Franklinbayvirus fv9A</taxon>
    </lineage>
</organism>
<dbReference type="KEGG" id="vg:13165452"/>